<comment type="caution">
    <text evidence="7">The sequence shown here is derived from an EMBL/GenBank/DDBJ whole genome shotgun (WGS) entry which is preliminary data.</text>
</comment>
<feature type="transmembrane region" description="Helical" evidence="5">
    <location>
        <begin position="44"/>
        <end position="62"/>
    </location>
</feature>
<dbReference type="PANTHER" id="PTHR34978:SF3">
    <property type="entry name" value="SLR0241 PROTEIN"/>
    <property type="match status" value="1"/>
</dbReference>
<reference evidence="7" key="1">
    <citation type="submission" date="2021-11" db="EMBL/GenBank/DDBJ databases">
        <title>The complete genome of Massilia sp sp. G4R7.</title>
        <authorList>
            <person name="Liu L."/>
            <person name="Yue J."/>
            <person name="Yuan J."/>
            <person name="Yang F."/>
            <person name="Li L."/>
        </authorList>
    </citation>
    <scope>NUCLEOTIDE SEQUENCE</scope>
    <source>
        <strain evidence="7">G4R7</strain>
    </source>
</reference>
<dbReference type="InterPro" id="IPR006260">
    <property type="entry name" value="TonB/TolA_C"/>
</dbReference>
<keyword evidence="4 5" id="KW-0472">Membrane</keyword>
<dbReference type="NCBIfam" id="TIGR01352">
    <property type="entry name" value="tonB_Cterm"/>
    <property type="match status" value="1"/>
</dbReference>
<feature type="transmembrane region" description="Helical" evidence="5">
    <location>
        <begin position="102"/>
        <end position="127"/>
    </location>
</feature>
<dbReference type="Pfam" id="PF05569">
    <property type="entry name" value="Peptidase_M56"/>
    <property type="match status" value="1"/>
</dbReference>
<feature type="transmembrane region" description="Helical" evidence="5">
    <location>
        <begin position="6"/>
        <end position="32"/>
    </location>
</feature>
<feature type="domain" description="TonB C-terminal" evidence="6">
    <location>
        <begin position="340"/>
        <end position="430"/>
    </location>
</feature>
<organism evidence="7 8">
    <name type="scientific">Massilia phyllostachyos</name>
    <dbReference type="NCBI Taxonomy" id="2898585"/>
    <lineage>
        <taxon>Bacteria</taxon>
        <taxon>Pseudomonadati</taxon>
        <taxon>Pseudomonadota</taxon>
        <taxon>Betaproteobacteria</taxon>
        <taxon>Burkholderiales</taxon>
        <taxon>Oxalobacteraceae</taxon>
        <taxon>Telluria group</taxon>
        <taxon>Massilia</taxon>
    </lineage>
</organism>
<keyword evidence="3 5" id="KW-1133">Transmembrane helix</keyword>
<dbReference type="Pfam" id="PF03544">
    <property type="entry name" value="TonB_C"/>
    <property type="match status" value="1"/>
</dbReference>
<accession>A0ABS8QE77</accession>
<evidence type="ECO:0000259" key="6">
    <source>
        <dbReference type="PROSITE" id="PS52015"/>
    </source>
</evidence>
<keyword evidence="2 5" id="KW-0812">Transmembrane</keyword>
<protein>
    <submittedName>
        <fullName evidence="7">M56 family metallopeptidase</fullName>
    </submittedName>
</protein>
<dbReference type="SUPFAM" id="SSF74653">
    <property type="entry name" value="TolA/TonB C-terminal domain"/>
    <property type="match status" value="1"/>
</dbReference>
<evidence type="ECO:0000313" key="8">
    <source>
        <dbReference type="Proteomes" id="UP001179361"/>
    </source>
</evidence>
<gene>
    <name evidence="7" type="ORF">LQ564_24745</name>
</gene>
<evidence type="ECO:0000256" key="3">
    <source>
        <dbReference type="ARBA" id="ARBA00022989"/>
    </source>
</evidence>
<sequence>MTAYQLVAAIGWTLLHFLWQGALIGCATAVGLTVLRNARPESRYLVACTGLFLCLAWPILALTRRLGGGAGAGDNVEELLTAGLAIGSPVDGGWSALFGAHLGWIVGTWAVCALVLAARMVLGMLWIERAATRERSDPVWQARLDRLAGQFGITRAVRIRIVEQLGSPITAGWWRPVVLVPASLVSGMPAPLLEALLAHEMAHIKRHDYLVNLGQNVVETLLFYHPAVWWISNRIRSEREQIADDHAARILGEPRRLALALSELEKLQFSTHYLAQAANGGDLMSRIKRLVRPDTHALDWKAAIPVLGLAALSAAAFANAAPSAAAFAHGATGGGASRQNTEAVADFSSCKRPEYPEESVKQNHTGTVSLGFLVDARGNVKETRISRSSGHRALDSSAREALAKCSFKPATIKGKPVQSWAAVQYVWTLE</sequence>
<proteinExistence type="predicted"/>
<evidence type="ECO:0000313" key="7">
    <source>
        <dbReference type="EMBL" id="MCD2519517.1"/>
    </source>
</evidence>
<dbReference type="EMBL" id="JAJNOC010000013">
    <property type="protein sequence ID" value="MCD2519517.1"/>
    <property type="molecule type" value="Genomic_DNA"/>
</dbReference>
<keyword evidence="8" id="KW-1185">Reference proteome</keyword>
<evidence type="ECO:0000256" key="1">
    <source>
        <dbReference type="ARBA" id="ARBA00004167"/>
    </source>
</evidence>
<evidence type="ECO:0000256" key="4">
    <source>
        <dbReference type="ARBA" id="ARBA00023136"/>
    </source>
</evidence>
<dbReference type="InterPro" id="IPR008756">
    <property type="entry name" value="Peptidase_M56"/>
</dbReference>
<dbReference type="PROSITE" id="PS52015">
    <property type="entry name" value="TONB_CTD"/>
    <property type="match status" value="1"/>
</dbReference>
<name>A0ABS8QE77_9BURK</name>
<dbReference type="Gene3D" id="3.30.2010.10">
    <property type="entry name" value="Metalloproteases ('zincins'), catalytic domain"/>
    <property type="match status" value="1"/>
</dbReference>
<evidence type="ECO:0000256" key="2">
    <source>
        <dbReference type="ARBA" id="ARBA00022692"/>
    </source>
</evidence>
<dbReference type="CDD" id="cd07341">
    <property type="entry name" value="M56_BlaR1_MecR1_like"/>
    <property type="match status" value="1"/>
</dbReference>
<dbReference type="PANTHER" id="PTHR34978">
    <property type="entry name" value="POSSIBLE SENSOR-TRANSDUCER PROTEIN BLAR"/>
    <property type="match status" value="1"/>
</dbReference>
<dbReference type="Proteomes" id="UP001179361">
    <property type="component" value="Unassembled WGS sequence"/>
</dbReference>
<dbReference type="Gene3D" id="3.30.1150.10">
    <property type="match status" value="1"/>
</dbReference>
<evidence type="ECO:0000256" key="5">
    <source>
        <dbReference type="SAM" id="Phobius"/>
    </source>
</evidence>
<dbReference type="InterPro" id="IPR052173">
    <property type="entry name" value="Beta-lactam_resp_regulator"/>
</dbReference>
<comment type="subcellular location">
    <subcellularLocation>
        <location evidence="1">Membrane</location>
        <topology evidence="1">Single-pass membrane protein</topology>
    </subcellularLocation>
</comment>
<dbReference type="InterPro" id="IPR037682">
    <property type="entry name" value="TonB_C"/>
</dbReference>
<dbReference type="RefSeq" id="WP_231060783.1">
    <property type="nucleotide sequence ID" value="NZ_JAJNOC010000013.1"/>
</dbReference>